<dbReference type="Gene3D" id="3.40.630.30">
    <property type="match status" value="1"/>
</dbReference>
<dbReference type="AlphaFoldDB" id="A0A1G2HM17"/>
<comment type="caution">
    <text evidence="2">The sequence shown here is derived from an EMBL/GenBank/DDBJ whole genome shotgun (WGS) entry which is preliminary data.</text>
</comment>
<evidence type="ECO:0000313" key="3">
    <source>
        <dbReference type="Proteomes" id="UP000178991"/>
    </source>
</evidence>
<protein>
    <recommendedName>
        <fullName evidence="1">N-acetyltransferase domain-containing protein</fullName>
    </recommendedName>
</protein>
<feature type="domain" description="N-acetyltransferase" evidence="1">
    <location>
        <begin position="1"/>
        <end position="195"/>
    </location>
</feature>
<name>A0A1G2HM17_9BACT</name>
<dbReference type="GO" id="GO:0016747">
    <property type="term" value="F:acyltransferase activity, transferring groups other than amino-acyl groups"/>
    <property type="evidence" value="ECO:0007669"/>
    <property type="project" value="InterPro"/>
</dbReference>
<sequence length="195" mass="22417">MIFCLAKKEDALQIANIHKKEISEGFLSSLHVYFLKSLYEAIIVSSTSFCIVAKEGDTVVGFISGVTDINKFYTYFFKAYFFQSIMLLFKKMFSISFAKKAFETILYPVKERDLPPAELLTMAVSTQFQRQGIAGKMFLEFLTQMKKRNVAVFKVLVGDELADAIHFYEKNGFVSLKETSIHNNKKSRIYIYNLL</sequence>
<dbReference type="InterPro" id="IPR016181">
    <property type="entry name" value="Acyl_CoA_acyltransferase"/>
</dbReference>
<dbReference type="CDD" id="cd04301">
    <property type="entry name" value="NAT_SF"/>
    <property type="match status" value="1"/>
</dbReference>
<dbReference type="SUPFAM" id="SSF55729">
    <property type="entry name" value="Acyl-CoA N-acyltransferases (Nat)"/>
    <property type="match status" value="1"/>
</dbReference>
<evidence type="ECO:0000313" key="2">
    <source>
        <dbReference type="EMBL" id="OGZ63320.1"/>
    </source>
</evidence>
<dbReference type="InterPro" id="IPR000182">
    <property type="entry name" value="GNAT_dom"/>
</dbReference>
<reference evidence="2 3" key="1">
    <citation type="journal article" date="2016" name="Nat. Commun.">
        <title>Thousands of microbial genomes shed light on interconnected biogeochemical processes in an aquifer system.</title>
        <authorList>
            <person name="Anantharaman K."/>
            <person name="Brown C.T."/>
            <person name="Hug L.A."/>
            <person name="Sharon I."/>
            <person name="Castelle C.J."/>
            <person name="Probst A.J."/>
            <person name="Thomas B.C."/>
            <person name="Singh A."/>
            <person name="Wilkins M.J."/>
            <person name="Karaoz U."/>
            <person name="Brodie E.L."/>
            <person name="Williams K.H."/>
            <person name="Hubbard S.S."/>
            <person name="Banfield J.F."/>
        </authorList>
    </citation>
    <scope>NUCLEOTIDE SEQUENCE [LARGE SCALE GENOMIC DNA]</scope>
</reference>
<accession>A0A1G2HM17</accession>
<dbReference type="EMBL" id="MHOL01000003">
    <property type="protein sequence ID" value="OGZ63320.1"/>
    <property type="molecule type" value="Genomic_DNA"/>
</dbReference>
<organism evidence="2 3">
    <name type="scientific">Candidatus Staskawiczbacteria bacterium RIFCSPHIGHO2_01_FULL_34_27</name>
    <dbReference type="NCBI Taxonomy" id="1802199"/>
    <lineage>
        <taxon>Bacteria</taxon>
        <taxon>Candidatus Staskawicziibacteriota</taxon>
    </lineage>
</organism>
<dbReference type="PROSITE" id="PS51186">
    <property type="entry name" value="GNAT"/>
    <property type="match status" value="1"/>
</dbReference>
<evidence type="ECO:0000259" key="1">
    <source>
        <dbReference type="PROSITE" id="PS51186"/>
    </source>
</evidence>
<proteinExistence type="predicted"/>
<dbReference type="Proteomes" id="UP000178991">
    <property type="component" value="Unassembled WGS sequence"/>
</dbReference>
<dbReference type="Pfam" id="PF00583">
    <property type="entry name" value="Acetyltransf_1"/>
    <property type="match status" value="1"/>
</dbReference>
<gene>
    <name evidence="2" type="ORF">A2639_00110</name>
</gene>